<evidence type="ECO:0000313" key="2">
    <source>
        <dbReference type="WBParaSite" id="Pan_g20980.t1"/>
    </source>
</evidence>
<proteinExistence type="predicted"/>
<dbReference type="Proteomes" id="UP000492821">
    <property type="component" value="Unassembled WGS sequence"/>
</dbReference>
<evidence type="ECO:0000313" key="1">
    <source>
        <dbReference type="Proteomes" id="UP000492821"/>
    </source>
</evidence>
<name>A0A7E4VHP0_PANRE</name>
<dbReference type="WBParaSite" id="Pan_g20980.t1">
    <property type="protein sequence ID" value="Pan_g20980.t1"/>
    <property type="gene ID" value="Pan_g20980"/>
</dbReference>
<accession>A0A7E4VHP0</accession>
<reference evidence="2" key="2">
    <citation type="submission" date="2020-10" db="UniProtKB">
        <authorList>
            <consortium name="WormBaseParasite"/>
        </authorList>
    </citation>
    <scope>IDENTIFICATION</scope>
</reference>
<organism evidence="1 2">
    <name type="scientific">Panagrellus redivivus</name>
    <name type="common">Microworm</name>
    <dbReference type="NCBI Taxonomy" id="6233"/>
    <lineage>
        <taxon>Eukaryota</taxon>
        <taxon>Metazoa</taxon>
        <taxon>Ecdysozoa</taxon>
        <taxon>Nematoda</taxon>
        <taxon>Chromadorea</taxon>
        <taxon>Rhabditida</taxon>
        <taxon>Tylenchina</taxon>
        <taxon>Panagrolaimomorpha</taxon>
        <taxon>Panagrolaimoidea</taxon>
        <taxon>Panagrolaimidae</taxon>
        <taxon>Panagrellus</taxon>
    </lineage>
</organism>
<reference evidence="1" key="1">
    <citation type="journal article" date="2013" name="Genetics">
        <title>The draft genome and transcriptome of Panagrellus redivivus are shaped by the harsh demands of a free-living lifestyle.</title>
        <authorList>
            <person name="Srinivasan J."/>
            <person name="Dillman A.R."/>
            <person name="Macchietto M.G."/>
            <person name="Heikkinen L."/>
            <person name="Lakso M."/>
            <person name="Fracchia K.M."/>
            <person name="Antoshechkin I."/>
            <person name="Mortazavi A."/>
            <person name="Wong G."/>
            <person name="Sternberg P.W."/>
        </authorList>
    </citation>
    <scope>NUCLEOTIDE SEQUENCE [LARGE SCALE GENOMIC DNA]</scope>
    <source>
        <strain evidence="1">MT8872</strain>
    </source>
</reference>
<protein>
    <submittedName>
        <fullName evidence="2">Uncharacterized protein</fullName>
    </submittedName>
</protein>
<dbReference type="AlphaFoldDB" id="A0A7E4VHP0"/>
<keyword evidence="1" id="KW-1185">Reference proteome</keyword>
<sequence>MAQRPSLWPCLSSPQAIGDTPERLLQSNALECWAVSVRNFKGMEQNKRIYESEWILVVMNGGERMHVC</sequence>